<reference evidence="2 3" key="1">
    <citation type="submission" date="2019-09" db="EMBL/GenBank/DDBJ databases">
        <title>Mumia zhuanghuii sp. nov. isolated from the intestinal contents of plateau pika (Ochotona curzoniae) in the Qinghai-Tibet plateau of China.</title>
        <authorList>
            <person name="Tian Z."/>
        </authorList>
    </citation>
    <scope>NUCLEOTIDE SEQUENCE [LARGE SCALE GENOMIC DNA]</scope>
    <source>
        <strain evidence="3">350</strain>
    </source>
</reference>
<accession>A0A5Q6RWJ6</accession>
<evidence type="ECO:0000256" key="1">
    <source>
        <dbReference type="SAM" id="SignalP"/>
    </source>
</evidence>
<gene>
    <name evidence="2" type="ORF">FE697_014960</name>
</gene>
<feature type="signal peptide" evidence="1">
    <location>
        <begin position="1"/>
        <end position="26"/>
    </location>
</feature>
<keyword evidence="1" id="KW-0732">Signal</keyword>
<evidence type="ECO:0000313" key="3">
    <source>
        <dbReference type="Proteomes" id="UP000307768"/>
    </source>
</evidence>
<protein>
    <recommendedName>
        <fullName evidence="4">Ig-like domain-containing protein</fullName>
    </recommendedName>
</protein>
<dbReference type="Proteomes" id="UP000307768">
    <property type="component" value="Unassembled WGS sequence"/>
</dbReference>
<name>A0A5Q6RWJ6_9ACTN</name>
<feature type="chain" id="PRO_5024401969" description="Ig-like domain-containing protein" evidence="1">
    <location>
        <begin position="27"/>
        <end position="609"/>
    </location>
</feature>
<evidence type="ECO:0008006" key="4">
    <source>
        <dbReference type="Google" id="ProtNLM"/>
    </source>
</evidence>
<proteinExistence type="predicted"/>
<sequence>MVRRGVVGVLAAVLVASGAGQVPAGAAEDWAPPVLTSPAPDALLVGTAELTATSESPYVVFELVNSQNVVRRTPVAAGEDGVFRDTLPTVGLYARFTAQVRACSAASVESCTTASEPIPVRGLLPDLDITQRLASWVIDPTVVPKVSLRVSGLAGSPATVDGGVIRRTVHDGDLLDIDLTRVSSARIDVWLQQCNPLNEGACVKTGTYLIVRRAPALELWGPSTMLVSQNGDGLWETATSQVELDGDVPVTARWRIISARGVTVAGPYEFSADEIRQGRTRHGPSWHDVGIHVVIDPRARLGRPLAAGEYRFEVETTAAVEGFTKSVRKSETLYVSNAAPITRLTPKTPVFYPQAVAATNVPRVLELSPRVDYYEARLTSFRYRVLTSDGKPLGDPVSDVGWDQPVIAWDGAIRRSGRPTTTAPAGTYRIELIRTIMTGVGVEMKDVYGPVSAPFTLRRGYPDSAEASVAASARSSWQRTAVKRNARVQRGKQGAMRFVRTATGQGAGRVTSVHSVRIPRDRIKDRRMRIRLRGAWGNRRDVTIAVVAPWGETFSRRALTRGRRHIEVAVPERWVRADGRLRFKVQWKGTKPARLDRFVISYSKYDLTP</sequence>
<dbReference type="RefSeq" id="WP_149770393.1">
    <property type="nucleotide sequence ID" value="NZ_VDFQ02000004.1"/>
</dbReference>
<dbReference type="EMBL" id="VDFQ02000004">
    <property type="protein sequence ID" value="KAA1422442.1"/>
    <property type="molecule type" value="Genomic_DNA"/>
</dbReference>
<dbReference type="AlphaFoldDB" id="A0A5Q6RWJ6"/>
<comment type="caution">
    <text evidence="2">The sequence shown here is derived from an EMBL/GenBank/DDBJ whole genome shotgun (WGS) entry which is preliminary data.</text>
</comment>
<dbReference type="OrthoDB" id="3790914at2"/>
<evidence type="ECO:0000313" key="2">
    <source>
        <dbReference type="EMBL" id="KAA1422442.1"/>
    </source>
</evidence>
<organism evidence="2 3">
    <name type="scientific">Mumia zhuanghuii</name>
    <dbReference type="NCBI Taxonomy" id="2585211"/>
    <lineage>
        <taxon>Bacteria</taxon>
        <taxon>Bacillati</taxon>
        <taxon>Actinomycetota</taxon>
        <taxon>Actinomycetes</taxon>
        <taxon>Propionibacteriales</taxon>
        <taxon>Nocardioidaceae</taxon>
        <taxon>Mumia</taxon>
    </lineage>
</organism>